<evidence type="ECO:0000256" key="4">
    <source>
        <dbReference type="ARBA" id="ARBA00022490"/>
    </source>
</evidence>
<evidence type="ECO:0000256" key="6">
    <source>
        <dbReference type="ARBA" id="ARBA00022835"/>
    </source>
</evidence>
<dbReference type="GO" id="GO:0003723">
    <property type="term" value="F:RNA binding"/>
    <property type="evidence" value="ECO:0007669"/>
    <property type="project" value="UniProtKB-KW"/>
</dbReference>
<name>A0A8D8SC88_9HEMI</name>
<dbReference type="Pfam" id="PF01138">
    <property type="entry name" value="RNase_PH"/>
    <property type="match status" value="1"/>
</dbReference>
<keyword evidence="6" id="KW-0271">Exosome</keyword>
<evidence type="ECO:0000259" key="9">
    <source>
        <dbReference type="Pfam" id="PF01138"/>
    </source>
</evidence>
<organism evidence="10">
    <name type="scientific">Cacopsylla melanoneura</name>
    <dbReference type="NCBI Taxonomy" id="428564"/>
    <lineage>
        <taxon>Eukaryota</taxon>
        <taxon>Metazoa</taxon>
        <taxon>Ecdysozoa</taxon>
        <taxon>Arthropoda</taxon>
        <taxon>Hexapoda</taxon>
        <taxon>Insecta</taxon>
        <taxon>Pterygota</taxon>
        <taxon>Neoptera</taxon>
        <taxon>Paraneoptera</taxon>
        <taxon>Hemiptera</taxon>
        <taxon>Sternorrhyncha</taxon>
        <taxon>Psylloidea</taxon>
        <taxon>Psyllidae</taxon>
        <taxon>Psyllinae</taxon>
        <taxon>Cacopsylla</taxon>
    </lineage>
</organism>
<comment type="similarity">
    <text evidence="3">Belongs to the RNase PH family.</text>
</comment>
<dbReference type="GO" id="GO:0071051">
    <property type="term" value="P:poly(A)-dependent snoRNA 3'-end processing"/>
    <property type="evidence" value="ECO:0007669"/>
    <property type="project" value="TreeGrafter"/>
</dbReference>
<evidence type="ECO:0000256" key="3">
    <source>
        <dbReference type="ARBA" id="ARBA00006678"/>
    </source>
</evidence>
<dbReference type="PANTHER" id="PTHR11953:SF2">
    <property type="entry name" value="EXOSOME COMPLEX COMPONENT MTR3"/>
    <property type="match status" value="1"/>
</dbReference>
<dbReference type="EMBL" id="HBUF01209678">
    <property type="protein sequence ID" value="CAG6665166.1"/>
    <property type="molecule type" value="Transcribed_RNA"/>
</dbReference>
<dbReference type="InterPro" id="IPR027408">
    <property type="entry name" value="PNPase/RNase_PH_dom_sf"/>
</dbReference>
<dbReference type="EMBL" id="HBUF01038013">
    <property type="protein sequence ID" value="CAG6617168.1"/>
    <property type="molecule type" value="Transcribed_RNA"/>
</dbReference>
<protein>
    <submittedName>
        <fullName evidence="10">Exosome complex component MTR3</fullName>
    </submittedName>
</protein>
<evidence type="ECO:0000256" key="8">
    <source>
        <dbReference type="ARBA" id="ARBA00023242"/>
    </source>
</evidence>
<dbReference type="GO" id="GO:0006364">
    <property type="term" value="P:rRNA processing"/>
    <property type="evidence" value="ECO:0007669"/>
    <property type="project" value="UniProtKB-KW"/>
</dbReference>
<sequence length="287" mass="32050">MPSDSRRVQVPDVSTPYQNYCAKTLYKDSQQALKDLLKDDSTRKDGRKPFEARPICLKQGVSEKAKGSAYIEQGQTKVICSVFDPREIPSSKTSLEYQRTKGELYVEFKFAPFASKIRTGWLRDSEEKELGNHLKRALEPAVCRHEFPNFQVDIFVLVLQNDGSALSAAINCANLALADAAIPMYDMVTSTTLALRGGLTFLDPLEEEATFCQSSPLANESDDIECGILTVSYMSVIQQVTQVTLVGTIEQDLLASQIERIVEQCESLCTEHVQKLLVRNLIKEAKE</sequence>
<dbReference type="EMBL" id="HBUF01548641">
    <property type="protein sequence ID" value="CAG6758085.1"/>
    <property type="molecule type" value="Transcribed_RNA"/>
</dbReference>
<accession>A0A8D8SC88</accession>
<proteinExistence type="inferred from homology"/>
<dbReference type="GO" id="GO:0005730">
    <property type="term" value="C:nucleolus"/>
    <property type="evidence" value="ECO:0007669"/>
    <property type="project" value="TreeGrafter"/>
</dbReference>
<dbReference type="EMBL" id="HBUF01209677">
    <property type="protein sequence ID" value="CAG6665165.1"/>
    <property type="molecule type" value="Transcribed_RNA"/>
</dbReference>
<evidence type="ECO:0000313" key="10">
    <source>
        <dbReference type="EMBL" id="CAG6665167.1"/>
    </source>
</evidence>
<dbReference type="SUPFAM" id="SSF54211">
    <property type="entry name" value="Ribosomal protein S5 domain 2-like"/>
    <property type="match status" value="1"/>
</dbReference>
<evidence type="ECO:0000256" key="2">
    <source>
        <dbReference type="ARBA" id="ARBA00004496"/>
    </source>
</evidence>
<comment type="subcellular location">
    <subcellularLocation>
        <location evidence="2">Cytoplasm</location>
    </subcellularLocation>
    <subcellularLocation>
        <location evidence="1">Nucleus</location>
    </subcellularLocation>
</comment>
<keyword evidence="7" id="KW-0694">RNA-binding</keyword>
<feature type="domain" description="Exoribonuclease phosphorolytic" evidence="9">
    <location>
        <begin position="51"/>
        <end position="183"/>
    </location>
</feature>
<dbReference type="EMBL" id="HBUF01548640">
    <property type="protein sequence ID" value="CAG6758084.1"/>
    <property type="molecule type" value="Transcribed_RNA"/>
</dbReference>
<dbReference type="AlphaFoldDB" id="A0A8D8SC88"/>
<dbReference type="PANTHER" id="PTHR11953">
    <property type="entry name" value="EXOSOME COMPLEX COMPONENT"/>
    <property type="match status" value="1"/>
</dbReference>
<keyword evidence="8" id="KW-0539">Nucleus</keyword>
<evidence type="ECO:0000256" key="5">
    <source>
        <dbReference type="ARBA" id="ARBA00022552"/>
    </source>
</evidence>
<keyword evidence="4" id="KW-0963">Cytoplasm</keyword>
<dbReference type="SUPFAM" id="SSF55666">
    <property type="entry name" value="Ribonuclease PH domain 2-like"/>
    <property type="match status" value="1"/>
</dbReference>
<keyword evidence="5" id="KW-0698">rRNA processing</keyword>
<dbReference type="InterPro" id="IPR001247">
    <property type="entry name" value="ExoRNase_PH_dom1"/>
</dbReference>
<dbReference type="GO" id="GO:0071028">
    <property type="term" value="P:nuclear mRNA surveillance"/>
    <property type="evidence" value="ECO:0007669"/>
    <property type="project" value="TreeGrafter"/>
</dbReference>
<dbReference type="EMBL" id="HBUF01038011">
    <property type="protein sequence ID" value="CAG6617166.1"/>
    <property type="molecule type" value="Transcribed_RNA"/>
</dbReference>
<dbReference type="GO" id="GO:0016075">
    <property type="term" value="P:rRNA catabolic process"/>
    <property type="evidence" value="ECO:0007669"/>
    <property type="project" value="TreeGrafter"/>
</dbReference>
<dbReference type="GO" id="GO:0000176">
    <property type="term" value="C:nuclear exosome (RNase complex)"/>
    <property type="evidence" value="ECO:0007669"/>
    <property type="project" value="TreeGrafter"/>
</dbReference>
<dbReference type="GO" id="GO:0034475">
    <property type="term" value="P:U4 snRNA 3'-end processing"/>
    <property type="evidence" value="ECO:0007669"/>
    <property type="project" value="TreeGrafter"/>
</dbReference>
<dbReference type="Gene3D" id="3.30.230.70">
    <property type="entry name" value="GHMP Kinase, N-terminal domain"/>
    <property type="match status" value="1"/>
</dbReference>
<dbReference type="EMBL" id="HBUF01382844">
    <property type="protein sequence ID" value="CAG6730979.1"/>
    <property type="molecule type" value="Transcribed_RNA"/>
</dbReference>
<dbReference type="CDD" id="cd11371">
    <property type="entry name" value="RNase_PH_MTR3"/>
    <property type="match status" value="1"/>
</dbReference>
<dbReference type="InterPro" id="IPR036345">
    <property type="entry name" value="ExoRNase_PH_dom2_sf"/>
</dbReference>
<dbReference type="EMBL" id="HBUF01038012">
    <property type="protein sequence ID" value="CAG6617167.1"/>
    <property type="molecule type" value="Transcribed_RNA"/>
</dbReference>
<dbReference type="InterPro" id="IPR050080">
    <property type="entry name" value="RNase_PH"/>
</dbReference>
<dbReference type="GO" id="GO:0000177">
    <property type="term" value="C:cytoplasmic exosome (RNase complex)"/>
    <property type="evidence" value="ECO:0007669"/>
    <property type="project" value="TreeGrafter"/>
</dbReference>
<dbReference type="EMBL" id="HBUF01209679">
    <property type="protein sequence ID" value="CAG6665167.1"/>
    <property type="molecule type" value="Transcribed_RNA"/>
</dbReference>
<dbReference type="EMBL" id="HBUF01382843">
    <property type="protein sequence ID" value="CAG6730978.1"/>
    <property type="molecule type" value="Transcribed_RNA"/>
</dbReference>
<evidence type="ECO:0000256" key="7">
    <source>
        <dbReference type="ARBA" id="ARBA00022884"/>
    </source>
</evidence>
<reference evidence="10" key="1">
    <citation type="submission" date="2021-05" db="EMBL/GenBank/DDBJ databases">
        <authorList>
            <person name="Alioto T."/>
            <person name="Alioto T."/>
            <person name="Gomez Garrido J."/>
        </authorList>
    </citation>
    <scope>NUCLEOTIDE SEQUENCE</scope>
</reference>
<evidence type="ECO:0000256" key="1">
    <source>
        <dbReference type="ARBA" id="ARBA00004123"/>
    </source>
</evidence>
<dbReference type="InterPro" id="IPR020568">
    <property type="entry name" value="Ribosomal_Su5_D2-typ_SF"/>
</dbReference>